<evidence type="ECO:0000313" key="10">
    <source>
        <dbReference type="Proteomes" id="UP000017938"/>
    </source>
</evidence>
<dbReference type="GO" id="GO:0006352">
    <property type="term" value="P:DNA-templated transcription initiation"/>
    <property type="evidence" value="ECO:0007669"/>
    <property type="project" value="InterPro"/>
</dbReference>
<dbReference type="PANTHER" id="PTHR30376">
    <property type="entry name" value="SIGMA FACTOR RPOH HEAT SHOCK RELATED"/>
    <property type="match status" value="1"/>
</dbReference>
<proteinExistence type="inferred from homology"/>
<evidence type="ECO:0000256" key="7">
    <source>
        <dbReference type="RuleBase" id="RU362124"/>
    </source>
</evidence>
<dbReference type="PRINTS" id="PR00046">
    <property type="entry name" value="SIGMA70FCT"/>
</dbReference>
<evidence type="ECO:0000256" key="2">
    <source>
        <dbReference type="ARBA" id="ARBA00022969"/>
    </source>
</evidence>
<dbReference type="Pfam" id="PF04542">
    <property type="entry name" value="Sigma70_r2"/>
    <property type="match status" value="1"/>
</dbReference>
<dbReference type="PANTHER" id="PTHR30376:SF3">
    <property type="entry name" value="RNA POLYMERASE SIGMA FACTOR RPOH"/>
    <property type="match status" value="1"/>
</dbReference>
<dbReference type="InterPro" id="IPR007627">
    <property type="entry name" value="RNA_pol_sigma70_r2"/>
</dbReference>
<dbReference type="Proteomes" id="UP000017938">
    <property type="component" value="Unassembled WGS sequence"/>
</dbReference>
<dbReference type="InterPro" id="IPR036388">
    <property type="entry name" value="WH-like_DNA-bd_sf"/>
</dbReference>
<keyword evidence="3 7" id="KW-0805">Transcription regulation</keyword>
<dbReference type="GO" id="GO:0003677">
    <property type="term" value="F:DNA binding"/>
    <property type="evidence" value="ECO:0007669"/>
    <property type="project" value="UniProtKB-KW"/>
</dbReference>
<evidence type="ECO:0000256" key="5">
    <source>
        <dbReference type="ARBA" id="ARBA00023125"/>
    </source>
</evidence>
<dbReference type="PROSITE" id="PS00715">
    <property type="entry name" value="SIGMA70_1"/>
    <property type="match status" value="1"/>
</dbReference>
<dbReference type="InterPro" id="IPR000943">
    <property type="entry name" value="RNA_pol_sigma70"/>
</dbReference>
<dbReference type="InterPro" id="IPR050813">
    <property type="entry name" value="Sigma-70_Factor"/>
</dbReference>
<dbReference type="NCBIfam" id="TIGR02937">
    <property type="entry name" value="sigma70-ECF"/>
    <property type="match status" value="1"/>
</dbReference>
<dbReference type="Pfam" id="PF04545">
    <property type="entry name" value="Sigma70_r4"/>
    <property type="match status" value="1"/>
</dbReference>
<dbReference type="InterPro" id="IPR013324">
    <property type="entry name" value="RNA_pol_sigma_r3/r4-like"/>
</dbReference>
<dbReference type="CDD" id="cd06171">
    <property type="entry name" value="Sigma70_r4"/>
    <property type="match status" value="1"/>
</dbReference>
<evidence type="ECO:0000256" key="4">
    <source>
        <dbReference type="ARBA" id="ARBA00023082"/>
    </source>
</evidence>
<evidence type="ECO:0000259" key="8">
    <source>
        <dbReference type="PROSITE" id="PS50943"/>
    </source>
</evidence>
<dbReference type="EMBL" id="CBFW010000272">
    <property type="protein sequence ID" value="CDC75083.1"/>
    <property type="molecule type" value="Genomic_DNA"/>
</dbReference>
<name>R6TNV2_9BACT</name>
<keyword evidence="2" id="KW-0749">Sporulation</keyword>
<evidence type="ECO:0000256" key="6">
    <source>
        <dbReference type="ARBA" id="ARBA00023163"/>
    </source>
</evidence>
<dbReference type="SUPFAM" id="SSF88946">
    <property type="entry name" value="Sigma2 domain of RNA polymerase sigma factors"/>
    <property type="match status" value="1"/>
</dbReference>
<protein>
    <recommendedName>
        <fullName evidence="7">RNA polymerase sigma factor</fullName>
    </recommendedName>
</protein>
<keyword evidence="6 7" id="KW-0804">Transcription</keyword>
<accession>R6TNV2</accession>
<keyword evidence="5 7" id="KW-0238">DNA-binding</keyword>
<dbReference type="STRING" id="1263015.BN580_01737"/>
<gene>
    <name evidence="9" type="ORF">BN580_01737</name>
</gene>
<dbReference type="AlphaFoldDB" id="R6TNV2"/>
<evidence type="ECO:0000256" key="1">
    <source>
        <dbReference type="ARBA" id="ARBA00007788"/>
    </source>
</evidence>
<comment type="similarity">
    <text evidence="1 7">Belongs to the sigma-70 factor family.</text>
</comment>
<feature type="domain" description="HTH cro/C1-type" evidence="8">
    <location>
        <begin position="132"/>
        <end position="152"/>
    </location>
</feature>
<dbReference type="GO" id="GO:0030435">
    <property type="term" value="P:sporulation resulting in formation of a cellular spore"/>
    <property type="evidence" value="ECO:0007669"/>
    <property type="project" value="UniProtKB-KW"/>
</dbReference>
<dbReference type="PROSITE" id="PS50943">
    <property type="entry name" value="HTH_CROC1"/>
    <property type="match status" value="1"/>
</dbReference>
<organism evidence="9 10">
    <name type="scientific">Candidatus Colimorpha enterica</name>
    <dbReference type="NCBI Taxonomy" id="3083063"/>
    <lineage>
        <taxon>Bacteria</taxon>
        <taxon>Pseudomonadati</taxon>
        <taxon>Bacteroidota</taxon>
        <taxon>Bacteroidia</taxon>
        <taxon>Bacteroidales</taxon>
        <taxon>Candidatus Colimorpha</taxon>
    </lineage>
</organism>
<dbReference type="InterPro" id="IPR014284">
    <property type="entry name" value="RNA_pol_sigma-70_dom"/>
</dbReference>
<dbReference type="InterPro" id="IPR001387">
    <property type="entry name" value="Cro/C1-type_HTH"/>
</dbReference>
<dbReference type="SUPFAM" id="SSF88659">
    <property type="entry name" value="Sigma3 and sigma4 domains of RNA polymerase sigma factors"/>
    <property type="match status" value="1"/>
</dbReference>
<reference evidence="9" key="1">
    <citation type="submission" date="2012-11" db="EMBL/GenBank/DDBJ databases">
        <title>Dependencies among metagenomic species, viruses, plasmids and units of genetic variation.</title>
        <authorList>
            <person name="Nielsen H.B."/>
            <person name="Almeida M."/>
            <person name="Juncker A.S."/>
            <person name="Rasmussen S."/>
            <person name="Li J."/>
            <person name="Sunagawa S."/>
            <person name="Plichta D."/>
            <person name="Gautier L."/>
            <person name="Le Chatelier E."/>
            <person name="Peletier E."/>
            <person name="Bonde I."/>
            <person name="Nielsen T."/>
            <person name="Manichanh C."/>
            <person name="Arumugam M."/>
            <person name="Batto J."/>
            <person name="Santos M.B.Q.D."/>
            <person name="Blom N."/>
            <person name="Borruel N."/>
            <person name="Burgdorf K.S."/>
            <person name="Boumezbeur F."/>
            <person name="Casellas F."/>
            <person name="Dore J."/>
            <person name="Guarner F."/>
            <person name="Hansen T."/>
            <person name="Hildebrand F."/>
            <person name="Kaas R.S."/>
            <person name="Kennedy S."/>
            <person name="Kristiansen K."/>
            <person name="Kultima J.R."/>
            <person name="Leonard P."/>
            <person name="Levenez F."/>
            <person name="Lund O."/>
            <person name="Moumen B."/>
            <person name="Le Paslier D."/>
            <person name="Pons N."/>
            <person name="Pedersen O."/>
            <person name="Prifti E."/>
            <person name="Qin J."/>
            <person name="Raes J."/>
            <person name="Tap J."/>
            <person name="Tims S."/>
            <person name="Ussery D.W."/>
            <person name="Yamada T."/>
            <person name="MetaHit consortium"/>
            <person name="Renault P."/>
            <person name="Sicheritz-Ponten T."/>
            <person name="Bork P."/>
            <person name="Wang J."/>
            <person name="Brunak S."/>
            <person name="Ehrlich S.D."/>
        </authorList>
    </citation>
    <scope>NUCLEOTIDE SEQUENCE [LARGE SCALE GENOMIC DNA]</scope>
</reference>
<comment type="function">
    <text evidence="7">Sigma factors are initiation factors that promote the attachment of RNA polymerase to specific initiation sites and are then released.</text>
</comment>
<evidence type="ECO:0000313" key="9">
    <source>
        <dbReference type="EMBL" id="CDC75083.1"/>
    </source>
</evidence>
<evidence type="ECO:0000256" key="3">
    <source>
        <dbReference type="ARBA" id="ARBA00023015"/>
    </source>
</evidence>
<sequence length="170" mass="19213">MKKYYPTCRNQDDLVSIGTVGLIKAIDSFDITNGARFATYASRCLQNEILMYFRSQKKTACEVSINETIDIDKDGNPLTYIDVISCDDTIAEDIDLRLNSKKAIDLINTVLTDRERQIIVLRYGLNNRKPVTQREIAAAFGISRSYVSRIEKSAIDKLRDGFGDGADRLF</sequence>
<dbReference type="GO" id="GO:0016987">
    <property type="term" value="F:sigma factor activity"/>
    <property type="evidence" value="ECO:0007669"/>
    <property type="project" value="UniProtKB-KW"/>
</dbReference>
<dbReference type="Gene3D" id="1.10.10.10">
    <property type="entry name" value="Winged helix-like DNA-binding domain superfamily/Winged helix DNA-binding domain"/>
    <property type="match status" value="1"/>
</dbReference>
<dbReference type="PROSITE" id="PS00716">
    <property type="entry name" value="SIGMA70_2"/>
    <property type="match status" value="1"/>
</dbReference>
<keyword evidence="4 7" id="KW-0731">Sigma factor</keyword>
<dbReference type="InterPro" id="IPR013325">
    <property type="entry name" value="RNA_pol_sigma_r2"/>
</dbReference>
<comment type="caution">
    <text evidence="9">The sequence shown here is derived from an EMBL/GenBank/DDBJ whole genome shotgun (WGS) entry which is preliminary data.</text>
</comment>
<dbReference type="InterPro" id="IPR007630">
    <property type="entry name" value="RNA_pol_sigma70_r4"/>
</dbReference>
<dbReference type="Gene3D" id="1.10.1740.10">
    <property type="match status" value="1"/>
</dbReference>